<dbReference type="PANTHER" id="PTHR46797">
    <property type="entry name" value="HTH-TYPE TRANSCRIPTIONAL REGULATOR"/>
    <property type="match status" value="1"/>
</dbReference>
<evidence type="ECO:0000256" key="1">
    <source>
        <dbReference type="ARBA" id="ARBA00023125"/>
    </source>
</evidence>
<dbReference type="PROSITE" id="PS50943">
    <property type="entry name" value="HTH_CROC1"/>
    <property type="match status" value="1"/>
</dbReference>
<dbReference type="Gene3D" id="1.10.260.40">
    <property type="entry name" value="lambda repressor-like DNA-binding domains"/>
    <property type="match status" value="1"/>
</dbReference>
<evidence type="ECO:0000313" key="4">
    <source>
        <dbReference type="Proteomes" id="UP000290365"/>
    </source>
</evidence>
<dbReference type="RefSeq" id="WP_129885799.1">
    <property type="nucleotide sequence ID" value="NZ_CP035758.1"/>
</dbReference>
<accession>A0A4P6JJT2</accession>
<dbReference type="InterPro" id="IPR001387">
    <property type="entry name" value="Cro/C1-type_HTH"/>
</dbReference>
<evidence type="ECO:0000313" key="3">
    <source>
        <dbReference type="EMBL" id="QBD75200.1"/>
    </source>
</evidence>
<keyword evidence="1" id="KW-0238">DNA-binding</keyword>
<dbReference type="PANTHER" id="PTHR46797:SF1">
    <property type="entry name" value="METHYLPHOSPHONATE SYNTHASE"/>
    <property type="match status" value="1"/>
</dbReference>
<protein>
    <submittedName>
        <fullName evidence="3">XRE family transcriptional regulator</fullName>
    </submittedName>
</protein>
<name>A0A4P6JJT2_KTERU</name>
<dbReference type="KEGG" id="kbs:EPA93_04000"/>
<dbReference type="InterPro" id="IPR050807">
    <property type="entry name" value="TransReg_Diox_bact_type"/>
</dbReference>
<dbReference type="SMART" id="SM00530">
    <property type="entry name" value="HTH_XRE"/>
    <property type="match status" value="1"/>
</dbReference>
<organism evidence="3 4">
    <name type="scientific">Ktedonosporobacter rubrisoli</name>
    <dbReference type="NCBI Taxonomy" id="2509675"/>
    <lineage>
        <taxon>Bacteria</taxon>
        <taxon>Bacillati</taxon>
        <taxon>Chloroflexota</taxon>
        <taxon>Ktedonobacteria</taxon>
        <taxon>Ktedonobacterales</taxon>
        <taxon>Ktedonosporobacteraceae</taxon>
        <taxon>Ktedonosporobacter</taxon>
    </lineage>
</organism>
<dbReference type="GO" id="GO:0003700">
    <property type="term" value="F:DNA-binding transcription factor activity"/>
    <property type="evidence" value="ECO:0007669"/>
    <property type="project" value="TreeGrafter"/>
</dbReference>
<dbReference type="EMBL" id="CP035758">
    <property type="protein sequence ID" value="QBD75200.1"/>
    <property type="molecule type" value="Genomic_DNA"/>
</dbReference>
<dbReference type="Pfam" id="PF13443">
    <property type="entry name" value="HTH_26"/>
    <property type="match status" value="1"/>
</dbReference>
<evidence type="ECO:0000259" key="2">
    <source>
        <dbReference type="PROSITE" id="PS50943"/>
    </source>
</evidence>
<dbReference type="CDD" id="cd00093">
    <property type="entry name" value="HTH_XRE"/>
    <property type="match status" value="1"/>
</dbReference>
<dbReference type="Proteomes" id="UP000290365">
    <property type="component" value="Chromosome"/>
</dbReference>
<dbReference type="AlphaFoldDB" id="A0A4P6JJT2"/>
<feature type="domain" description="HTH cro/C1-type" evidence="2">
    <location>
        <begin position="6"/>
        <end position="61"/>
    </location>
</feature>
<keyword evidence="4" id="KW-1185">Reference proteome</keyword>
<dbReference type="OrthoDB" id="2364157at2"/>
<sequence length="75" mass="8328">MIYIRLKEIAQEKGFSQGKLSRASDVDDNTIKRIYRNPTATVTTETLSKLAKALGVSVHELITEVPDEPAVEGQR</sequence>
<dbReference type="SUPFAM" id="SSF47413">
    <property type="entry name" value="lambda repressor-like DNA-binding domains"/>
    <property type="match status" value="1"/>
</dbReference>
<reference evidence="3 4" key="1">
    <citation type="submission" date="2019-01" db="EMBL/GenBank/DDBJ databases">
        <title>Ktedonosporobacter rubrisoli SCAWS-G2.</title>
        <authorList>
            <person name="Huang Y."/>
            <person name="Yan B."/>
        </authorList>
    </citation>
    <scope>NUCLEOTIDE SEQUENCE [LARGE SCALE GENOMIC DNA]</scope>
    <source>
        <strain evidence="3 4">SCAWS-G2</strain>
    </source>
</reference>
<gene>
    <name evidence="3" type="ORF">EPA93_04000</name>
</gene>
<proteinExistence type="predicted"/>
<dbReference type="GO" id="GO:0003677">
    <property type="term" value="F:DNA binding"/>
    <property type="evidence" value="ECO:0007669"/>
    <property type="project" value="UniProtKB-KW"/>
</dbReference>
<dbReference type="InterPro" id="IPR010982">
    <property type="entry name" value="Lambda_DNA-bd_dom_sf"/>
</dbReference>
<dbReference type="GO" id="GO:0005829">
    <property type="term" value="C:cytosol"/>
    <property type="evidence" value="ECO:0007669"/>
    <property type="project" value="TreeGrafter"/>
</dbReference>